<keyword evidence="3" id="KW-0732">Signal</keyword>
<accession>A0A8D2MFJ8</accession>
<keyword evidence="2" id="KW-0472">Membrane</keyword>
<dbReference type="Proteomes" id="UP000694413">
    <property type="component" value="Unassembled WGS sequence"/>
</dbReference>
<name>A0A8D2MFJ8_ZONAL</name>
<dbReference type="Ensembl" id="ENSZALT00000009806.1">
    <property type="protein sequence ID" value="ENSZALP00000006758.1"/>
    <property type="gene ID" value="ENSZALG00000006113.1"/>
</dbReference>
<proteinExistence type="predicted"/>
<reference evidence="4" key="1">
    <citation type="submission" date="2025-08" db="UniProtKB">
        <authorList>
            <consortium name="Ensembl"/>
        </authorList>
    </citation>
    <scope>IDENTIFICATION</scope>
</reference>
<feature type="region of interest" description="Disordered" evidence="1">
    <location>
        <begin position="31"/>
        <end position="73"/>
    </location>
</feature>
<keyword evidence="2" id="KW-1133">Transmembrane helix</keyword>
<feature type="transmembrane region" description="Helical" evidence="2">
    <location>
        <begin position="153"/>
        <end position="175"/>
    </location>
</feature>
<evidence type="ECO:0000256" key="2">
    <source>
        <dbReference type="SAM" id="Phobius"/>
    </source>
</evidence>
<organism evidence="4 5">
    <name type="scientific">Zonotrichia albicollis</name>
    <name type="common">White-throated sparrow</name>
    <name type="synonym">Fringilla albicollis</name>
    <dbReference type="NCBI Taxonomy" id="44394"/>
    <lineage>
        <taxon>Eukaryota</taxon>
        <taxon>Metazoa</taxon>
        <taxon>Chordata</taxon>
        <taxon>Craniata</taxon>
        <taxon>Vertebrata</taxon>
        <taxon>Euteleostomi</taxon>
        <taxon>Archelosauria</taxon>
        <taxon>Archosauria</taxon>
        <taxon>Dinosauria</taxon>
        <taxon>Saurischia</taxon>
        <taxon>Theropoda</taxon>
        <taxon>Coelurosauria</taxon>
        <taxon>Aves</taxon>
        <taxon>Neognathae</taxon>
        <taxon>Neoaves</taxon>
        <taxon>Telluraves</taxon>
        <taxon>Australaves</taxon>
        <taxon>Passeriformes</taxon>
        <taxon>Passerellidae</taxon>
        <taxon>Zonotrichia</taxon>
    </lineage>
</organism>
<evidence type="ECO:0000313" key="4">
    <source>
        <dbReference type="Ensembl" id="ENSZALP00000006758.1"/>
    </source>
</evidence>
<evidence type="ECO:0000313" key="5">
    <source>
        <dbReference type="Proteomes" id="UP000694413"/>
    </source>
</evidence>
<protein>
    <submittedName>
        <fullName evidence="4">Uncharacterized protein</fullName>
    </submittedName>
</protein>
<keyword evidence="2" id="KW-0812">Transmembrane</keyword>
<keyword evidence="5" id="KW-1185">Reference proteome</keyword>
<feature type="transmembrane region" description="Helical" evidence="2">
    <location>
        <begin position="123"/>
        <end position="146"/>
    </location>
</feature>
<reference evidence="4" key="2">
    <citation type="submission" date="2025-09" db="UniProtKB">
        <authorList>
            <consortium name="Ensembl"/>
        </authorList>
    </citation>
    <scope>IDENTIFICATION</scope>
</reference>
<feature type="signal peptide" evidence="3">
    <location>
        <begin position="1"/>
        <end position="18"/>
    </location>
</feature>
<sequence>MSLFPLLLLGALLTRSLCSSNASRLALGSSHTKGNVQLGQPGWGQPECPGWGQPECPGWGQPDHPGWNHPGHPGWNQPECPGWIQPECFGWGQPDHPGWIEPECSGWIQPDHAGWEQPGHPGWGFSLSVLAGVSLGILAGFSLIMLAGSSLGILAGFSLSVLAGVSLGILAGFSWKNPEVDGKLAERLVPDCGDQCCVSGGTPVTHVTRSSPSDTFTEDLHGGEMG</sequence>
<evidence type="ECO:0000256" key="3">
    <source>
        <dbReference type="SAM" id="SignalP"/>
    </source>
</evidence>
<evidence type="ECO:0000256" key="1">
    <source>
        <dbReference type="SAM" id="MobiDB-lite"/>
    </source>
</evidence>
<dbReference type="AlphaFoldDB" id="A0A8D2MFJ8"/>
<feature type="chain" id="PRO_5034316391" evidence="3">
    <location>
        <begin position="19"/>
        <end position="226"/>
    </location>
</feature>